<keyword evidence="4 12" id="KW-0812">Transmembrane</keyword>
<keyword evidence="7" id="KW-0560">Oxidoreductase</keyword>
<evidence type="ECO:0000313" key="14">
    <source>
        <dbReference type="Proteomes" id="UP000699691"/>
    </source>
</evidence>
<dbReference type="SUPFAM" id="SSF158442">
    <property type="entry name" value="DsbB-like"/>
    <property type="match status" value="1"/>
</dbReference>
<organism evidence="13 14">
    <name type="scientific">candidate division WWE3 bacterium</name>
    <dbReference type="NCBI Taxonomy" id="2053526"/>
    <lineage>
        <taxon>Bacteria</taxon>
        <taxon>Katanobacteria</taxon>
    </lineage>
</organism>
<protein>
    <submittedName>
        <fullName evidence="13">Disulfide bond formation protein B</fullName>
    </submittedName>
</protein>
<dbReference type="HAMAP" id="MF_00287">
    <property type="entry name" value="BdbC"/>
    <property type="match status" value="1"/>
</dbReference>
<dbReference type="AlphaFoldDB" id="A0A955LWJ0"/>
<keyword evidence="9" id="KW-1015">Disulfide bond</keyword>
<dbReference type="GO" id="GO:0016020">
    <property type="term" value="C:membrane"/>
    <property type="evidence" value="ECO:0007669"/>
    <property type="project" value="UniProtKB-SubCell"/>
</dbReference>
<reference evidence="13" key="1">
    <citation type="submission" date="2020-04" db="EMBL/GenBank/DDBJ databases">
        <authorList>
            <person name="Zhang T."/>
        </authorList>
    </citation>
    <scope>NUCLEOTIDE SEQUENCE</scope>
    <source>
        <strain evidence="13">HKST-UBA02</strain>
    </source>
</reference>
<evidence type="ECO:0000256" key="1">
    <source>
        <dbReference type="ARBA" id="ARBA00004141"/>
    </source>
</evidence>
<feature type="transmembrane region" description="Helical" evidence="12">
    <location>
        <begin position="111"/>
        <end position="138"/>
    </location>
</feature>
<evidence type="ECO:0000256" key="10">
    <source>
        <dbReference type="ARBA" id="ARBA00023186"/>
    </source>
</evidence>
<keyword evidence="11" id="KW-0676">Redox-active center</keyword>
<keyword evidence="8 12" id="KW-0472">Membrane</keyword>
<feature type="transmembrane region" description="Helical" evidence="12">
    <location>
        <begin position="69"/>
        <end position="87"/>
    </location>
</feature>
<dbReference type="PIRSF" id="PIRSF036659">
    <property type="entry name" value="BdbC"/>
    <property type="match status" value="1"/>
</dbReference>
<dbReference type="GO" id="GO:0015035">
    <property type="term" value="F:protein-disulfide reductase activity"/>
    <property type="evidence" value="ECO:0007669"/>
    <property type="project" value="InterPro"/>
</dbReference>
<feature type="transmembrane region" description="Helical" evidence="12">
    <location>
        <begin position="12"/>
        <end position="31"/>
    </location>
</feature>
<keyword evidence="3" id="KW-0813">Transport</keyword>
<evidence type="ECO:0000256" key="5">
    <source>
        <dbReference type="ARBA" id="ARBA00022982"/>
    </source>
</evidence>
<evidence type="ECO:0000313" key="13">
    <source>
        <dbReference type="EMBL" id="MCA9397951.1"/>
    </source>
</evidence>
<evidence type="ECO:0000256" key="3">
    <source>
        <dbReference type="ARBA" id="ARBA00022448"/>
    </source>
</evidence>
<dbReference type="InterPro" id="IPR003752">
    <property type="entry name" value="DiS_bond_form_DsbB/BdbC"/>
</dbReference>
<evidence type="ECO:0000256" key="11">
    <source>
        <dbReference type="ARBA" id="ARBA00023284"/>
    </source>
</evidence>
<comment type="subcellular location">
    <subcellularLocation>
        <location evidence="1">Membrane</location>
        <topology evidence="1">Multi-pass membrane protein</topology>
    </subcellularLocation>
</comment>
<reference evidence="13" key="2">
    <citation type="journal article" date="2021" name="Microbiome">
        <title>Successional dynamics and alternative stable states in a saline activated sludge microbial community over 9 years.</title>
        <authorList>
            <person name="Wang Y."/>
            <person name="Ye J."/>
            <person name="Ju F."/>
            <person name="Liu L."/>
            <person name="Boyd J.A."/>
            <person name="Deng Y."/>
            <person name="Parks D.H."/>
            <person name="Jiang X."/>
            <person name="Yin X."/>
            <person name="Woodcroft B.J."/>
            <person name="Tyson G.W."/>
            <person name="Hugenholtz P."/>
            <person name="Polz M.F."/>
            <person name="Zhang T."/>
        </authorList>
    </citation>
    <scope>NUCLEOTIDE SEQUENCE</scope>
    <source>
        <strain evidence="13">HKST-UBA02</strain>
    </source>
</reference>
<evidence type="ECO:0000256" key="9">
    <source>
        <dbReference type="ARBA" id="ARBA00023157"/>
    </source>
</evidence>
<dbReference type="GO" id="GO:0006457">
    <property type="term" value="P:protein folding"/>
    <property type="evidence" value="ECO:0007669"/>
    <property type="project" value="InterPro"/>
</dbReference>
<dbReference type="PANTHER" id="PTHR43469">
    <property type="entry name" value="DISULFIDE FORMATION PROTEIN-RELATED"/>
    <property type="match status" value="1"/>
</dbReference>
<keyword evidence="6 12" id="KW-1133">Transmembrane helix</keyword>
<accession>A0A955LWJ0</accession>
<dbReference type="NCBIfam" id="NF002849">
    <property type="entry name" value="PRK03113.1"/>
    <property type="match status" value="1"/>
</dbReference>
<dbReference type="EMBL" id="JAGQKY010000208">
    <property type="protein sequence ID" value="MCA9397951.1"/>
    <property type="molecule type" value="Genomic_DNA"/>
</dbReference>
<proteinExistence type="inferred from homology"/>
<gene>
    <name evidence="13" type="ORF">KC573_03910</name>
</gene>
<dbReference type="InterPro" id="IPR012187">
    <property type="entry name" value="Disulphide_bond_form_BdbC"/>
</dbReference>
<comment type="similarity">
    <text evidence="2">Belongs to the DsbB family. BdbC subfamily.</text>
</comment>
<evidence type="ECO:0000256" key="4">
    <source>
        <dbReference type="ARBA" id="ARBA00022692"/>
    </source>
</evidence>
<dbReference type="InterPro" id="IPR023380">
    <property type="entry name" value="DsbB-like_sf"/>
</dbReference>
<name>A0A955LWJ0_UNCKA</name>
<evidence type="ECO:0000256" key="2">
    <source>
        <dbReference type="ARBA" id="ARBA00007602"/>
    </source>
</evidence>
<keyword evidence="10" id="KW-0143">Chaperone</keyword>
<evidence type="ECO:0000256" key="7">
    <source>
        <dbReference type="ARBA" id="ARBA00023002"/>
    </source>
</evidence>
<comment type="caution">
    <text evidence="13">The sequence shown here is derived from an EMBL/GenBank/DDBJ whole genome shotgun (WGS) entry which is preliminary data.</text>
</comment>
<feature type="transmembrane region" description="Helical" evidence="12">
    <location>
        <begin position="43"/>
        <end position="62"/>
    </location>
</feature>
<dbReference type="Proteomes" id="UP000699691">
    <property type="component" value="Unassembled WGS sequence"/>
</dbReference>
<evidence type="ECO:0000256" key="6">
    <source>
        <dbReference type="ARBA" id="ARBA00022989"/>
    </source>
</evidence>
<keyword evidence="5" id="KW-0249">Electron transport</keyword>
<evidence type="ECO:0000256" key="12">
    <source>
        <dbReference type="SAM" id="Phobius"/>
    </source>
</evidence>
<dbReference type="Pfam" id="PF02600">
    <property type="entry name" value="DsbB"/>
    <property type="match status" value="1"/>
</dbReference>
<sequence>MPPMKSFVKQYGIFLAWIQAIVATGGSLYMSEVLNWTPCILCWYQRIFMYPLVILILVGIYIKDKLLPYYVLALSIPGALIAIYHYLLQKGILPEEVAPCTLGASCEREYIGWFGFITIPLLSFVAFAVISIVTFLYFKYSQEE</sequence>
<evidence type="ECO:0000256" key="8">
    <source>
        <dbReference type="ARBA" id="ARBA00023136"/>
    </source>
</evidence>
<dbReference type="PANTHER" id="PTHR43469:SF1">
    <property type="entry name" value="SPBETA PROPHAGE-DERIVED DISULFIDE BOND FORMATION PROTEIN B"/>
    <property type="match status" value="1"/>
</dbReference>
<dbReference type="Gene3D" id="1.20.1550.10">
    <property type="entry name" value="DsbB-like"/>
    <property type="match status" value="1"/>
</dbReference>